<evidence type="ECO:0000313" key="3">
    <source>
        <dbReference type="Proteomes" id="UP000250235"/>
    </source>
</evidence>
<name>A0A2Z7BCT9_9LAMI</name>
<protein>
    <submittedName>
        <fullName evidence="2">Uncharacterized protein</fullName>
    </submittedName>
</protein>
<dbReference type="Proteomes" id="UP000250235">
    <property type="component" value="Unassembled WGS sequence"/>
</dbReference>
<sequence length="234" mass="26755">MPGYFNLHRSLRSYQRLVGIITRIMVFPESTTRPQSRRTRVPLSMVEGHLNLTVHVSLYRRLESNITRIMGFFDIVNCTSCPDLKYEYSYTSILRLGLTAGDTPDAPHNRLGTRRSSNSPKFPTCFTKIGRHTRILLEELGNRPRTFPRSRFTQRLRKERSGVGPRTTSAREDPPMTPTRRAGESFLASEGLRRTHFRRPLTSVCGCRRQGERKSVPQLPDVTELLDVVVLALG</sequence>
<organism evidence="2 3">
    <name type="scientific">Dorcoceras hygrometricum</name>
    <dbReference type="NCBI Taxonomy" id="472368"/>
    <lineage>
        <taxon>Eukaryota</taxon>
        <taxon>Viridiplantae</taxon>
        <taxon>Streptophyta</taxon>
        <taxon>Embryophyta</taxon>
        <taxon>Tracheophyta</taxon>
        <taxon>Spermatophyta</taxon>
        <taxon>Magnoliopsida</taxon>
        <taxon>eudicotyledons</taxon>
        <taxon>Gunneridae</taxon>
        <taxon>Pentapetalae</taxon>
        <taxon>asterids</taxon>
        <taxon>lamiids</taxon>
        <taxon>Lamiales</taxon>
        <taxon>Gesneriaceae</taxon>
        <taxon>Didymocarpoideae</taxon>
        <taxon>Trichosporeae</taxon>
        <taxon>Loxocarpinae</taxon>
        <taxon>Dorcoceras</taxon>
    </lineage>
</organism>
<reference evidence="2 3" key="1">
    <citation type="journal article" date="2015" name="Proc. Natl. Acad. Sci. U.S.A.">
        <title>The resurrection genome of Boea hygrometrica: A blueprint for survival of dehydration.</title>
        <authorList>
            <person name="Xiao L."/>
            <person name="Yang G."/>
            <person name="Zhang L."/>
            <person name="Yang X."/>
            <person name="Zhao S."/>
            <person name="Ji Z."/>
            <person name="Zhou Q."/>
            <person name="Hu M."/>
            <person name="Wang Y."/>
            <person name="Chen M."/>
            <person name="Xu Y."/>
            <person name="Jin H."/>
            <person name="Xiao X."/>
            <person name="Hu G."/>
            <person name="Bao F."/>
            <person name="Hu Y."/>
            <person name="Wan P."/>
            <person name="Li L."/>
            <person name="Deng X."/>
            <person name="Kuang T."/>
            <person name="Xiang C."/>
            <person name="Zhu J.K."/>
            <person name="Oliver M.J."/>
            <person name="He Y."/>
        </authorList>
    </citation>
    <scope>NUCLEOTIDE SEQUENCE [LARGE SCALE GENOMIC DNA]</scope>
    <source>
        <strain evidence="3">cv. XS01</strain>
    </source>
</reference>
<evidence type="ECO:0000313" key="2">
    <source>
        <dbReference type="EMBL" id="KZV32040.1"/>
    </source>
</evidence>
<dbReference type="AlphaFoldDB" id="A0A2Z7BCT9"/>
<feature type="region of interest" description="Disordered" evidence="1">
    <location>
        <begin position="155"/>
        <end position="182"/>
    </location>
</feature>
<evidence type="ECO:0000256" key="1">
    <source>
        <dbReference type="SAM" id="MobiDB-lite"/>
    </source>
</evidence>
<dbReference type="EMBL" id="KV006960">
    <property type="protein sequence ID" value="KZV32040.1"/>
    <property type="molecule type" value="Genomic_DNA"/>
</dbReference>
<accession>A0A2Z7BCT9</accession>
<proteinExistence type="predicted"/>
<keyword evidence="3" id="KW-1185">Reference proteome</keyword>
<gene>
    <name evidence="2" type="ORF">F511_38966</name>
</gene>